<comment type="subcellular location">
    <subcellularLocation>
        <location evidence="1">Membrane</location>
    </subcellularLocation>
</comment>
<dbReference type="EMBL" id="AP006491">
    <property type="protein sequence ID" value="BAM80061.1"/>
    <property type="molecule type" value="Genomic_DNA"/>
</dbReference>
<proteinExistence type="inferred from homology"/>
<dbReference type="InterPro" id="IPR004329">
    <property type="entry name" value="CcmE"/>
</dbReference>
<organism evidence="10 11">
    <name type="scientific">Cyanidioschyzon merolae (strain NIES-3377 / 10D)</name>
    <name type="common">Unicellular red alga</name>
    <dbReference type="NCBI Taxonomy" id="280699"/>
    <lineage>
        <taxon>Eukaryota</taxon>
        <taxon>Rhodophyta</taxon>
        <taxon>Bangiophyceae</taxon>
        <taxon>Cyanidiales</taxon>
        <taxon>Cyanidiaceae</taxon>
        <taxon>Cyanidioschyzon</taxon>
    </lineage>
</organism>
<dbReference type="PANTHER" id="PTHR34128:SF2">
    <property type="entry name" value="CYTOCHROME C-TYPE BIOGENESIS PROTEIN CCME HOMOLOG, MITOCHONDRIAL"/>
    <property type="match status" value="1"/>
</dbReference>
<dbReference type="Proteomes" id="UP000007014">
    <property type="component" value="Chromosome 9"/>
</dbReference>
<keyword evidence="7" id="KW-0408">Iron</keyword>
<evidence type="ECO:0000256" key="5">
    <source>
        <dbReference type="ARBA" id="ARBA00022748"/>
    </source>
</evidence>
<dbReference type="HOGENOM" id="CLU_1112686_0_0_1"/>
<keyword evidence="3 9" id="KW-0812">Transmembrane</keyword>
<keyword evidence="6 9" id="KW-1133">Transmembrane helix</keyword>
<dbReference type="GO" id="GO:0017004">
    <property type="term" value="P:cytochrome complex assembly"/>
    <property type="evidence" value="ECO:0007669"/>
    <property type="project" value="UniProtKB-KW"/>
</dbReference>
<dbReference type="Gene3D" id="2.40.50.140">
    <property type="entry name" value="Nucleic acid-binding proteins"/>
    <property type="match status" value="1"/>
</dbReference>
<evidence type="ECO:0000256" key="6">
    <source>
        <dbReference type="ARBA" id="ARBA00022989"/>
    </source>
</evidence>
<dbReference type="PANTHER" id="PTHR34128">
    <property type="entry name" value="CYTOCHROME C-TYPE BIOGENESIS PROTEIN CCME HOMOLOG, MITOCHONDRIAL"/>
    <property type="match status" value="1"/>
</dbReference>
<reference evidence="10 11" key="1">
    <citation type="journal article" date="2004" name="Nature">
        <title>Genome sequence of the ultrasmall unicellular red alga Cyanidioschyzon merolae 10D.</title>
        <authorList>
            <person name="Matsuzaki M."/>
            <person name="Misumi O."/>
            <person name="Shin-i T."/>
            <person name="Maruyama S."/>
            <person name="Takahara M."/>
            <person name="Miyagishima S."/>
            <person name="Mori T."/>
            <person name="Nishida K."/>
            <person name="Yagisawa F."/>
            <person name="Nishida K."/>
            <person name="Yoshida Y."/>
            <person name="Nishimura Y."/>
            <person name="Nakao S."/>
            <person name="Kobayashi T."/>
            <person name="Momoyama Y."/>
            <person name="Higashiyama T."/>
            <person name="Minoda A."/>
            <person name="Sano M."/>
            <person name="Nomoto H."/>
            <person name="Oishi K."/>
            <person name="Hayashi H."/>
            <person name="Ohta F."/>
            <person name="Nishizaka S."/>
            <person name="Haga S."/>
            <person name="Miura S."/>
            <person name="Morishita T."/>
            <person name="Kabeya Y."/>
            <person name="Terasawa K."/>
            <person name="Suzuki Y."/>
            <person name="Ishii Y."/>
            <person name="Asakawa S."/>
            <person name="Takano H."/>
            <person name="Ohta N."/>
            <person name="Kuroiwa H."/>
            <person name="Tanaka K."/>
            <person name="Shimizu N."/>
            <person name="Sugano S."/>
            <person name="Sato N."/>
            <person name="Nozaki H."/>
            <person name="Ogasawara N."/>
            <person name="Kohara Y."/>
            <person name="Kuroiwa T."/>
        </authorList>
    </citation>
    <scope>NUCLEOTIDE SEQUENCE [LARGE SCALE GENOMIC DNA]</scope>
    <source>
        <strain evidence="10 11">10D</strain>
    </source>
</reference>
<dbReference type="OrthoDB" id="1886868at2759"/>
<dbReference type="KEGG" id="cme:CYME_CMI186C"/>
<dbReference type="OMA" id="NLDCFFS"/>
<keyword evidence="4" id="KW-0479">Metal-binding</keyword>
<dbReference type="STRING" id="280699.M1UR47"/>
<evidence type="ECO:0000256" key="7">
    <source>
        <dbReference type="ARBA" id="ARBA00023004"/>
    </source>
</evidence>
<dbReference type="InterPro" id="IPR036127">
    <property type="entry name" value="CcmE-like_sf"/>
</dbReference>
<dbReference type="Pfam" id="PF03100">
    <property type="entry name" value="CcmE"/>
    <property type="match status" value="1"/>
</dbReference>
<protein>
    <submittedName>
        <fullName evidence="10">Cytochrome c-type biogenesis protein ccmE</fullName>
    </submittedName>
</protein>
<keyword evidence="8 9" id="KW-0472">Membrane</keyword>
<sequence length="250" mass="28596">MRFACWERLLASARQSVNVLTSARGTRFCHRRAFSGRMPVGWDTTARKALAMNDMFMRFRFQYRSGAMYSSFSTSQGETLFSAERVSDAAVWRRRLEQRRRRQFYSALGGVVGAALMTFAVIKTMEDSMIFFYTPTQVLEELPPTTANRRMRLGGLVVSGSLQRHGNGDVEFEITDLENEVLVTFNGFLPDLFREGQSAVVEGYILERENDGRPLRFKATSVLAKHDEKYMPAQVRSMLEKNRPTRSDTP</sequence>
<dbReference type="RefSeq" id="XP_005536347.1">
    <property type="nucleotide sequence ID" value="XM_005536290.1"/>
</dbReference>
<dbReference type="Gramene" id="CMI186CT">
    <property type="protein sequence ID" value="CMI186CT"/>
    <property type="gene ID" value="CMI186C"/>
</dbReference>
<evidence type="ECO:0000256" key="1">
    <source>
        <dbReference type="ARBA" id="ARBA00004370"/>
    </source>
</evidence>
<keyword evidence="11" id="KW-1185">Reference proteome</keyword>
<dbReference type="eggNOG" id="ENOG502QTHD">
    <property type="taxonomic scope" value="Eukaryota"/>
</dbReference>
<name>M1UR47_CYAM1</name>
<keyword evidence="5" id="KW-0201">Cytochrome c-type biogenesis</keyword>
<dbReference type="HAMAP" id="MF_01959">
    <property type="entry name" value="CcmE"/>
    <property type="match status" value="1"/>
</dbReference>
<evidence type="ECO:0000313" key="10">
    <source>
        <dbReference type="EMBL" id="BAM80061.1"/>
    </source>
</evidence>
<dbReference type="GO" id="GO:0017003">
    <property type="term" value="P:protein-heme linkage"/>
    <property type="evidence" value="ECO:0007669"/>
    <property type="project" value="InterPro"/>
</dbReference>
<accession>M1UR47</accession>
<keyword evidence="2" id="KW-0349">Heme</keyword>
<dbReference type="GO" id="GO:0046872">
    <property type="term" value="F:metal ion binding"/>
    <property type="evidence" value="ECO:0007669"/>
    <property type="project" value="UniProtKB-KW"/>
</dbReference>
<dbReference type="GeneID" id="16993679"/>
<dbReference type="GO" id="GO:0020037">
    <property type="term" value="F:heme binding"/>
    <property type="evidence" value="ECO:0007669"/>
    <property type="project" value="InterPro"/>
</dbReference>
<evidence type="ECO:0000256" key="9">
    <source>
        <dbReference type="SAM" id="Phobius"/>
    </source>
</evidence>
<evidence type="ECO:0000256" key="3">
    <source>
        <dbReference type="ARBA" id="ARBA00022692"/>
    </source>
</evidence>
<evidence type="ECO:0000256" key="4">
    <source>
        <dbReference type="ARBA" id="ARBA00022723"/>
    </source>
</evidence>
<dbReference type="GO" id="GO:0005886">
    <property type="term" value="C:plasma membrane"/>
    <property type="evidence" value="ECO:0007669"/>
    <property type="project" value="InterPro"/>
</dbReference>
<gene>
    <name evidence="10" type="ORF">CYME_CMI186C</name>
</gene>
<dbReference type="AlphaFoldDB" id="M1UR47"/>
<reference evidence="10 11" key="2">
    <citation type="journal article" date="2007" name="BMC Biol.">
        <title>A 100%-complete sequence reveals unusually simple genomic features in the hot-spring red alga Cyanidioschyzon merolae.</title>
        <authorList>
            <person name="Nozaki H."/>
            <person name="Takano H."/>
            <person name="Misumi O."/>
            <person name="Terasawa K."/>
            <person name="Matsuzaki M."/>
            <person name="Maruyama S."/>
            <person name="Nishida K."/>
            <person name="Yagisawa F."/>
            <person name="Yoshida Y."/>
            <person name="Fujiwara T."/>
            <person name="Takio S."/>
            <person name="Tamura K."/>
            <person name="Chung S.J."/>
            <person name="Nakamura S."/>
            <person name="Kuroiwa H."/>
            <person name="Tanaka K."/>
            <person name="Sato N."/>
            <person name="Kuroiwa T."/>
        </authorList>
    </citation>
    <scope>NUCLEOTIDE SEQUENCE [LARGE SCALE GENOMIC DNA]</scope>
    <source>
        <strain evidence="10 11">10D</strain>
    </source>
</reference>
<dbReference type="InterPro" id="IPR012340">
    <property type="entry name" value="NA-bd_OB-fold"/>
</dbReference>
<feature type="transmembrane region" description="Helical" evidence="9">
    <location>
        <begin position="104"/>
        <end position="122"/>
    </location>
</feature>
<dbReference type="SUPFAM" id="SSF82093">
    <property type="entry name" value="Heme chaperone CcmE"/>
    <property type="match status" value="1"/>
</dbReference>
<evidence type="ECO:0000256" key="8">
    <source>
        <dbReference type="ARBA" id="ARBA00023136"/>
    </source>
</evidence>
<evidence type="ECO:0000256" key="2">
    <source>
        <dbReference type="ARBA" id="ARBA00022617"/>
    </source>
</evidence>
<evidence type="ECO:0000313" key="11">
    <source>
        <dbReference type="Proteomes" id="UP000007014"/>
    </source>
</evidence>